<dbReference type="Proteomes" id="UP000066995">
    <property type="component" value="Chromosome"/>
</dbReference>
<name>W0QGZ9_9PAST</name>
<proteinExistence type="predicted"/>
<dbReference type="AlphaFoldDB" id="W0QGZ9"/>
<reference evidence="1 2" key="1">
    <citation type="submission" date="2013-12" db="EMBL/GenBank/DDBJ databases">
        <title>Annotation of the Mannheimia varigena USDA-ARS-USMARC-1296 complete genome.</title>
        <authorList>
            <person name="Harhay G.P."/>
            <person name="Clawson M.L."/>
            <person name="Murray R.W."/>
            <person name="Lubbers B.V."/>
            <person name="Heaton M.P."/>
            <person name="Chitko-Mckown C.G."/>
            <person name="Harhay D.M."/>
            <person name="Smith T.P.L."/>
        </authorList>
    </citation>
    <scope>NUCLEOTIDE SEQUENCE [LARGE SCALE GENOMIC DNA]</scope>
    <source>
        <strain evidence="1 2">USDA-ARS-USMARC-1296</strain>
    </source>
</reference>
<keyword evidence="2" id="KW-1185">Reference proteome</keyword>
<dbReference type="PATRIC" id="fig|1433287.3.peg.2005"/>
<dbReference type="EMBL" id="CP006943">
    <property type="protein sequence ID" value="AHG76528.1"/>
    <property type="molecule type" value="Genomic_DNA"/>
</dbReference>
<evidence type="ECO:0000313" key="1">
    <source>
        <dbReference type="EMBL" id="AHG76528.1"/>
    </source>
</evidence>
<dbReference type="HOGENOM" id="CLU_3169955_0_0_6"/>
<gene>
    <name evidence="1" type="ORF">X808_20100</name>
</gene>
<dbReference type="KEGG" id="mvi:X808_20100"/>
<protein>
    <submittedName>
        <fullName evidence="1">Uncharacterized protein</fullName>
    </submittedName>
</protein>
<organism evidence="1 2">
    <name type="scientific">Mannheimia varigena USDA-ARS-USMARC-1296</name>
    <dbReference type="NCBI Taxonomy" id="1433287"/>
    <lineage>
        <taxon>Bacteria</taxon>
        <taxon>Pseudomonadati</taxon>
        <taxon>Pseudomonadota</taxon>
        <taxon>Gammaproteobacteria</taxon>
        <taxon>Pasteurellales</taxon>
        <taxon>Pasteurellaceae</taxon>
        <taxon>Mannheimia</taxon>
    </lineage>
</organism>
<sequence>MIIQQVFLFLFAKNLKKETACYHRNSLKSFFASFSIIAIYSQKPNYN</sequence>
<accession>W0QGZ9</accession>
<evidence type="ECO:0000313" key="2">
    <source>
        <dbReference type="Proteomes" id="UP000066995"/>
    </source>
</evidence>